<dbReference type="Proteomes" id="UP000324222">
    <property type="component" value="Unassembled WGS sequence"/>
</dbReference>
<protein>
    <submittedName>
        <fullName evidence="2">Uncharacterized protein</fullName>
    </submittedName>
</protein>
<keyword evidence="3" id="KW-1185">Reference proteome</keyword>
<gene>
    <name evidence="2" type="ORF">E2C01_053659</name>
</gene>
<evidence type="ECO:0000313" key="3">
    <source>
        <dbReference type="Proteomes" id="UP000324222"/>
    </source>
</evidence>
<dbReference type="EMBL" id="VSRR010016731">
    <property type="protein sequence ID" value="MPC59635.1"/>
    <property type="molecule type" value="Genomic_DNA"/>
</dbReference>
<name>A0A5B7GQQ1_PORTR</name>
<sequence>MPPEKGSSQPSITITCFKEHRLFLSCLQKDLLSIAIYTGEVLSPLTKSSKLCMPPSSHAGAPSEPQPRTGAYQISGGLLVFHPSEQSDYNFFEVKKKNSKENPNYHQRGTRHEI</sequence>
<feature type="region of interest" description="Disordered" evidence="1">
    <location>
        <begin position="94"/>
        <end position="114"/>
    </location>
</feature>
<comment type="caution">
    <text evidence="2">The sequence shown here is derived from an EMBL/GenBank/DDBJ whole genome shotgun (WGS) entry which is preliminary data.</text>
</comment>
<evidence type="ECO:0000313" key="2">
    <source>
        <dbReference type="EMBL" id="MPC59635.1"/>
    </source>
</evidence>
<reference evidence="2 3" key="1">
    <citation type="submission" date="2019-05" db="EMBL/GenBank/DDBJ databases">
        <title>Another draft genome of Portunus trituberculatus and its Hox gene families provides insights of decapod evolution.</title>
        <authorList>
            <person name="Jeong J.-H."/>
            <person name="Song I."/>
            <person name="Kim S."/>
            <person name="Choi T."/>
            <person name="Kim D."/>
            <person name="Ryu S."/>
            <person name="Kim W."/>
        </authorList>
    </citation>
    <scope>NUCLEOTIDE SEQUENCE [LARGE SCALE GENOMIC DNA]</scope>
    <source>
        <tissue evidence="2">Muscle</tissue>
    </source>
</reference>
<evidence type="ECO:0000256" key="1">
    <source>
        <dbReference type="SAM" id="MobiDB-lite"/>
    </source>
</evidence>
<proteinExistence type="predicted"/>
<accession>A0A5B7GQQ1</accession>
<dbReference type="AlphaFoldDB" id="A0A5B7GQQ1"/>
<organism evidence="2 3">
    <name type="scientific">Portunus trituberculatus</name>
    <name type="common">Swimming crab</name>
    <name type="synonym">Neptunus trituberculatus</name>
    <dbReference type="NCBI Taxonomy" id="210409"/>
    <lineage>
        <taxon>Eukaryota</taxon>
        <taxon>Metazoa</taxon>
        <taxon>Ecdysozoa</taxon>
        <taxon>Arthropoda</taxon>
        <taxon>Crustacea</taxon>
        <taxon>Multicrustacea</taxon>
        <taxon>Malacostraca</taxon>
        <taxon>Eumalacostraca</taxon>
        <taxon>Eucarida</taxon>
        <taxon>Decapoda</taxon>
        <taxon>Pleocyemata</taxon>
        <taxon>Brachyura</taxon>
        <taxon>Eubrachyura</taxon>
        <taxon>Portunoidea</taxon>
        <taxon>Portunidae</taxon>
        <taxon>Portuninae</taxon>
        <taxon>Portunus</taxon>
    </lineage>
</organism>